<dbReference type="EC" id="3.4.23.-" evidence="5"/>
<dbReference type="PANTHER" id="PTHR30302:SF1">
    <property type="entry name" value="HYDROGENASE 2 MATURATION PROTEASE"/>
    <property type="match status" value="1"/>
</dbReference>
<gene>
    <name evidence="5" type="ORF">B1B_06990</name>
</gene>
<proteinExistence type="inferred from homology"/>
<protein>
    <submittedName>
        <fullName evidence="5">Peptidase A31, hydrogen uptake protein</fullName>
        <ecNumber evidence="5">3.4.23.-</ecNumber>
    </submittedName>
</protein>
<dbReference type="NCBIfam" id="TIGR00072">
    <property type="entry name" value="hydrog_prot"/>
    <property type="match status" value="1"/>
</dbReference>
<evidence type="ECO:0000256" key="4">
    <source>
        <dbReference type="ARBA" id="ARBA00022801"/>
    </source>
</evidence>
<organism evidence="5">
    <name type="scientific">mine drainage metagenome</name>
    <dbReference type="NCBI Taxonomy" id="410659"/>
    <lineage>
        <taxon>unclassified sequences</taxon>
        <taxon>metagenomes</taxon>
        <taxon>ecological metagenomes</taxon>
    </lineage>
</organism>
<dbReference type="SUPFAM" id="SSF53163">
    <property type="entry name" value="HybD-like"/>
    <property type="match status" value="1"/>
</dbReference>
<keyword evidence="3" id="KW-0064">Aspartyl protease</keyword>
<reference evidence="5" key="1">
    <citation type="submission" date="2013-08" db="EMBL/GenBank/DDBJ databases">
        <authorList>
            <person name="Mendez C."/>
            <person name="Richter M."/>
            <person name="Ferrer M."/>
            <person name="Sanchez J."/>
        </authorList>
    </citation>
    <scope>NUCLEOTIDE SEQUENCE</scope>
</reference>
<keyword evidence="4 5" id="KW-0378">Hydrolase</keyword>
<name>T1B143_9ZZZZ</name>
<dbReference type="Gene3D" id="3.40.50.1450">
    <property type="entry name" value="HybD-like"/>
    <property type="match status" value="1"/>
</dbReference>
<reference evidence="5" key="2">
    <citation type="journal article" date="2014" name="ISME J.">
        <title>Microbial stratification in low pH oxic and suboxic macroscopic growths along an acid mine drainage.</title>
        <authorList>
            <person name="Mendez-Garcia C."/>
            <person name="Mesa V."/>
            <person name="Sprenger R.R."/>
            <person name="Richter M."/>
            <person name="Diez M.S."/>
            <person name="Solano J."/>
            <person name="Bargiela R."/>
            <person name="Golyshina O.V."/>
            <person name="Manteca A."/>
            <person name="Ramos J.L."/>
            <person name="Gallego J.R."/>
            <person name="Llorente I."/>
            <person name="Martins Dos Santos V.A."/>
            <person name="Jensen O.N."/>
            <person name="Pelaez A.I."/>
            <person name="Sanchez J."/>
            <person name="Ferrer M."/>
        </authorList>
    </citation>
    <scope>NUCLEOTIDE SEQUENCE</scope>
</reference>
<dbReference type="InterPro" id="IPR023430">
    <property type="entry name" value="Pept_HybD-like_dom_sf"/>
</dbReference>
<dbReference type="AlphaFoldDB" id="T1B143"/>
<comment type="similarity">
    <text evidence="1">Belongs to the peptidase A31 family.</text>
</comment>
<evidence type="ECO:0000313" key="5">
    <source>
        <dbReference type="EMBL" id="EQD63552.1"/>
    </source>
</evidence>
<accession>T1B143</accession>
<dbReference type="InterPro" id="IPR000671">
    <property type="entry name" value="Peptidase_A31"/>
</dbReference>
<dbReference type="GO" id="GO:0008047">
    <property type="term" value="F:enzyme activator activity"/>
    <property type="evidence" value="ECO:0007669"/>
    <property type="project" value="InterPro"/>
</dbReference>
<comment type="caution">
    <text evidence="5">The sequence shown here is derived from an EMBL/GenBank/DDBJ whole genome shotgun (WGS) entry which is preliminary data.</text>
</comment>
<dbReference type="EMBL" id="AUZY01004440">
    <property type="protein sequence ID" value="EQD63552.1"/>
    <property type="molecule type" value="Genomic_DNA"/>
</dbReference>
<dbReference type="GO" id="GO:0004190">
    <property type="term" value="F:aspartic-type endopeptidase activity"/>
    <property type="evidence" value="ECO:0007669"/>
    <property type="project" value="UniProtKB-KW"/>
</dbReference>
<dbReference type="CDD" id="cd00518">
    <property type="entry name" value="H2MP"/>
    <property type="match status" value="1"/>
</dbReference>
<evidence type="ECO:0000256" key="2">
    <source>
        <dbReference type="ARBA" id="ARBA00022670"/>
    </source>
</evidence>
<dbReference type="GO" id="GO:0016485">
    <property type="term" value="P:protein processing"/>
    <property type="evidence" value="ECO:0007669"/>
    <property type="project" value="TreeGrafter"/>
</dbReference>
<dbReference type="Pfam" id="PF01750">
    <property type="entry name" value="HycI"/>
    <property type="match status" value="1"/>
</dbReference>
<dbReference type="PANTHER" id="PTHR30302">
    <property type="entry name" value="HYDROGENASE 1 MATURATION PROTEASE"/>
    <property type="match status" value="1"/>
</dbReference>
<evidence type="ECO:0000256" key="1">
    <source>
        <dbReference type="ARBA" id="ARBA00006814"/>
    </source>
</evidence>
<keyword evidence="2" id="KW-0645">Protease</keyword>
<sequence length="183" mass="19161">MSDPIAVRPREVLDAMTSAVPLVIGLGNPHRGDDAFGLVVVRRLRPRLCGVGTLVEQEVGGAELLDVWTGRERVWVVDAVRAGGLPGTNYRIEVGKEALPARLAASSSHGISLAQAVALGQVLHQLPSRLVIHGVEPAGFGTGKGLSPEVAAAVETVARRIEAEVRGTETVDRPVLSRGGPHA</sequence>
<evidence type="ECO:0000256" key="3">
    <source>
        <dbReference type="ARBA" id="ARBA00022750"/>
    </source>
</evidence>